<evidence type="ECO:0000256" key="1">
    <source>
        <dbReference type="SAM" id="Phobius"/>
    </source>
</evidence>
<keyword evidence="1" id="KW-0812">Transmembrane</keyword>
<gene>
    <name evidence="2" type="ORF">J3Q64DRAFT_1660779</name>
</gene>
<comment type="caution">
    <text evidence="2">The sequence shown here is derived from an EMBL/GenBank/DDBJ whole genome shotgun (WGS) entry which is preliminary data.</text>
</comment>
<evidence type="ECO:0000313" key="2">
    <source>
        <dbReference type="EMBL" id="KAL0084271.1"/>
    </source>
</evidence>
<proteinExistence type="predicted"/>
<dbReference type="SUPFAM" id="SSF48208">
    <property type="entry name" value="Six-hairpin glycosidases"/>
    <property type="match status" value="1"/>
</dbReference>
<protein>
    <submittedName>
        <fullName evidence="2">Glycoside hydrolase family 125 protein</fullName>
    </submittedName>
</protein>
<name>A0ABR3AWG2_PHYBL</name>
<keyword evidence="3" id="KW-1185">Reference proteome</keyword>
<organism evidence="2 3">
    <name type="scientific">Phycomyces blakesleeanus</name>
    <dbReference type="NCBI Taxonomy" id="4837"/>
    <lineage>
        <taxon>Eukaryota</taxon>
        <taxon>Fungi</taxon>
        <taxon>Fungi incertae sedis</taxon>
        <taxon>Mucoromycota</taxon>
        <taxon>Mucoromycotina</taxon>
        <taxon>Mucoromycetes</taxon>
        <taxon>Mucorales</taxon>
        <taxon>Phycomycetaceae</taxon>
        <taxon>Phycomyces</taxon>
    </lineage>
</organism>
<keyword evidence="1" id="KW-0472">Membrane</keyword>
<dbReference type="InterPro" id="IPR012341">
    <property type="entry name" value="6hp_glycosidase-like_sf"/>
</dbReference>
<dbReference type="SMART" id="SM01149">
    <property type="entry name" value="DUF1237"/>
    <property type="match status" value="1"/>
</dbReference>
<dbReference type="InterPro" id="IPR008313">
    <property type="entry name" value="GH125"/>
</dbReference>
<feature type="transmembrane region" description="Helical" evidence="1">
    <location>
        <begin position="21"/>
        <end position="40"/>
    </location>
</feature>
<dbReference type="PIRSF" id="PIRSF028846">
    <property type="entry name" value="UCP028846"/>
    <property type="match status" value="1"/>
</dbReference>
<dbReference type="Pfam" id="PF06824">
    <property type="entry name" value="Glyco_hydro_125"/>
    <property type="match status" value="1"/>
</dbReference>
<dbReference type="InterPro" id="IPR008928">
    <property type="entry name" value="6-hairpin_glycosidase_sf"/>
</dbReference>
<accession>A0ABR3AWG2</accession>
<dbReference type="EMBL" id="JBCLYO010000012">
    <property type="protein sequence ID" value="KAL0084271.1"/>
    <property type="molecule type" value="Genomic_DNA"/>
</dbReference>
<dbReference type="Gene3D" id="1.50.10.10">
    <property type="match status" value="1"/>
</dbReference>
<keyword evidence="2" id="KW-0378">Hydrolase</keyword>
<dbReference type="GO" id="GO:0016787">
    <property type="term" value="F:hydrolase activity"/>
    <property type="evidence" value="ECO:0007669"/>
    <property type="project" value="UniProtKB-KW"/>
</dbReference>
<dbReference type="PANTHER" id="PTHR31047:SF0">
    <property type="entry name" value="MEIOTICALLY UP-REGULATED GENE 157 PROTEIN"/>
    <property type="match status" value="1"/>
</dbReference>
<evidence type="ECO:0000313" key="3">
    <source>
        <dbReference type="Proteomes" id="UP001448207"/>
    </source>
</evidence>
<keyword evidence="1" id="KW-1133">Transmembrane helix</keyword>
<dbReference type="PANTHER" id="PTHR31047">
    <property type="entry name" value="MEIOTICALLY UP-REGULATED GENE 157 PROTEIN"/>
    <property type="match status" value="1"/>
</dbReference>
<reference evidence="2 3" key="1">
    <citation type="submission" date="2024-04" db="EMBL/GenBank/DDBJ databases">
        <title>Symmetric and asymmetric DNA N6-adenine methylation regulates different biological responses in Mucorales.</title>
        <authorList>
            <consortium name="Lawrence Berkeley National Laboratory"/>
            <person name="Lax C."/>
            <person name="Mondo S.J."/>
            <person name="Osorio-Concepcion M."/>
            <person name="Muszewska A."/>
            <person name="Corrochano-Luque M."/>
            <person name="Gutierrez G."/>
            <person name="Riley R."/>
            <person name="Lipzen A."/>
            <person name="Guo J."/>
            <person name="Hundley H."/>
            <person name="Amirebrahimi M."/>
            <person name="Ng V."/>
            <person name="Lorenzo-Gutierrez D."/>
            <person name="Binder U."/>
            <person name="Yang J."/>
            <person name="Song Y."/>
            <person name="Canovas D."/>
            <person name="Navarro E."/>
            <person name="Freitag M."/>
            <person name="Gabaldon T."/>
            <person name="Grigoriev I.V."/>
            <person name="Corrochano L.M."/>
            <person name="Nicolas F.E."/>
            <person name="Garre V."/>
        </authorList>
    </citation>
    <scope>NUCLEOTIDE SEQUENCE [LARGE SCALE GENOMIC DNA]</scope>
    <source>
        <strain evidence="2 3">L51</strain>
    </source>
</reference>
<dbReference type="Proteomes" id="UP001448207">
    <property type="component" value="Unassembled WGS sequence"/>
</dbReference>
<sequence>MPERPISSAFTLGPWRKFSGVSVLLLYILLITTVLYLFHFTPESCGSRHSNPCPYEPTIYNVPFVRPPQSQRKFTSPAVEEFIVHVTGKMRDGDLKTLLENCLPNTLDTTVEWFDVDNSSSSHDPRAFLITGDIPAMWIRDSTNQISPYASIAKKDPRLQRLILGVLNVQATYLYYDPYANAFLRPWDAPKQDERYGADDRVIPNYDATYVWESKYELDSIANFFQLANNYIQATQDYEGVFLSSEWLKAVPRVLIVLHDQMKGTWEDTRDIMDLESPHHSIRQTGKAESAPLPLPIGDGYRFRRTTERPTETLGENGRGGIARECGLVKSAFRPSDDATTFPYLIPANAQLAVQLQMLSDHLQHVPHLLTPLLIDIEQRTRKLSQTVRTAIEKHGIVEHPTFGRIYAFEVDCYGSYLLMDDANMPSLLSLPILGYVSRTNTVYQATRAFVLSLNNPWYFEGTFASGVGGPHTGQDMIWPMSLLVRIQTSVDEVEIRHVLDEVKRWSARTGLMCESFDKNEPSQFTRPWFSWANGLAGTTIIYLLDHYPHLV</sequence>